<evidence type="ECO:0000256" key="10">
    <source>
        <dbReference type="ARBA" id="ARBA00023157"/>
    </source>
</evidence>
<dbReference type="CDD" id="cd21175">
    <property type="entry name" value="LPMO_AA9"/>
    <property type="match status" value="1"/>
</dbReference>
<dbReference type="PANTHER" id="PTHR33353:SF10">
    <property type="entry name" value="ENDO-BETA-1,4-GLUCANASE D"/>
    <property type="match status" value="1"/>
</dbReference>
<keyword evidence="6" id="KW-0136">Cellulose degradation</keyword>
<evidence type="ECO:0000313" key="19">
    <source>
        <dbReference type="Proteomes" id="UP001239795"/>
    </source>
</evidence>
<evidence type="ECO:0000256" key="13">
    <source>
        <dbReference type="ARBA" id="ARBA00044502"/>
    </source>
</evidence>
<feature type="compositionally biased region" description="Basic residues" evidence="16">
    <location>
        <begin position="327"/>
        <end position="339"/>
    </location>
</feature>
<dbReference type="EC" id="1.14.99.56" evidence="15"/>
<comment type="similarity">
    <text evidence="13">Belongs to the polysaccharide monooxygenase AA9 family.</text>
</comment>
<organism evidence="18 19">
    <name type="scientific">Colletotrichum melonis</name>
    <dbReference type="NCBI Taxonomy" id="1209925"/>
    <lineage>
        <taxon>Eukaryota</taxon>
        <taxon>Fungi</taxon>
        <taxon>Dikarya</taxon>
        <taxon>Ascomycota</taxon>
        <taxon>Pezizomycotina</taxon>
        <taxon>Sordariomycetes</taxon>
        <taxon>Hypocreomycetidae</taxon>
        <taxon>Glomerellales</taxon>
        <taxon>Glomerellaceae</taxon>
        <taxon>Colletotrichum</taxon>
        <taxon>Colletotrichum acutatum species complex</taxon>
    </lineage>
</organism>
<dbReference type="Proteomes" id="UP001239795">
    <property type="component" value="Unassembled WGS sequence"/>
</dbReference>
<evidence type="ECO:0000256" key="14">
    <source>
        <dbReference type="ARBA" id="ARBA00045077"/>
    </source>
</evidence>
<protein>
    <recommendedName>
        <fullName evidence="15">lytic cellulose monooxygenase (C4-dehydrogenating)</fullName>
        <ecNumber evidence="15">1.14.99.56</ecNumber>
    </recommendedName>
</protein>
<dbReference type="GO" id="GO:0046872">
    <property type="term" value="F:metal ion binding"/>
    <property type="evidence" value="ECO:0007669"/>
    <property type="project" value="UniProtKB-KW"/>
</dbReference>
<dbReference type="PANTHER" id="PTHR33353">
    <property type="entry name" value="PUTATIVE (AFU_ORTHOLOGUE AFUA_1G12560)-RELATED"/>
    <property type="match status" value="1"/>
</dbReference>
<evidence type="ECO:0000256" key="1">
    <source>
        <dbReference type="ARBA" id="ARBA00001973"/>
    </source>
</evidence>
<reference evidence="18 19" key="1">
    <citation type="submission" date="2016-10" db="EMBL/GenBank/DDBJ databases">
        <title>The genome sequence of Colletotrichum fioriniae PJ7.</title>
        <authorList>
            <person name="Baroncelli R."/>
        </authorList>
    </citation>
    <scope>NUCLEOTIDE SEQUENCE [LARGE SCALE GENOMIC DNA]</scope>
    <source>
        <strain evidence="18">Col 31</strain>
    </source>
</reference>
<name>A0AAI9V4K1_9PEZI</name>
<feature type="domain" description="Auxiliary Activity family 9 catalytic" evidence="17">
    <location>
        <begin position="22"/>
        <end position="237"/>
    </location>
</feature>
<evidence type="ECO:0000313" key="18">
    <source>
        <dbReference type="EMBL" id="KAK1468652.1"/>
    </source>
</evidence>
<dbReference type="EMBL" id="MLGG01000001">
    <property type="protein sequence ID" value="KAK1468652.1"/>
    <property type="molecule type" value="Genomic_DNA"/>
</dbReference>
<keyword evidence="9" id="KW-0503">Monooxygenase</keyword>
<dbReference type="AlphaFoldDB" id="A0AAI9V4K1"/>
<keyword evidence="19" id="KW-1185">Reference proteome</keyword>
<evidence type="ECO:0000259" key="17">
    <source>
        <dbReference type="Pfam" id="PF03443"/>
    </source>
</evidence>
<dbReference type="InterPro" id="IPR005103">
    <property type="entry name" value="AA9_LPMO"/>
</dbReference>
<accession>A0AAI9V4K1</accession>
<dbReference type="InterPro" id="IPR049892">
    <property type="entry name" value="AA9"/>
</dbReference>
<keyword evidence="11" id="KW-0119">Carbohydrate metabolism</keyword>
<dbReference type="GO" id="GO:0030245">
    <property type="term" value="P:cellulose catabolic process"/>
    <property type="evidence" value="ECO:0007669"/>
    <property type="project" value="UniProtKB-KW"/>
</dbReference>
<dbReference type="GO" id="GO:0005576">
    <property type="term" value="C:extracellular region"/>
    <property type="evidence" value="ECO:0007669"/>
    <property type="project" value="UniProtKB-SubCell"/>
</dbReference>
<evidence type="ECO:0000256" key="7">
    <source>
        <dbReference type="ARBA" id="ARBA00023002"/>
    </source>
</evidence>
<comment type="cofactor">
    <cofactor evidence="1">
        <name>Cu(2+)</name>
        <dbReference type="ChEBI" id="CHEBI:29036"/>
    </cofactor>
</comment>
<comment type="catalytic activity">
    <reaction evidence="14">
        <text>[(1-&gt;4)-beta-D-glucosyl]n+m + reduced acceptor + O2 = 4-dehydro-beta-D-glucosyl-[(1-&gt;4)-beta-D-glucosyl]n-1 + [(1-&gt;4)-beta-D-glucosyl]m + acceptor + H2O.</text>
        <dbReference type="EC" id="1.14.99.56"/>
    </reaction>
</comment>
<keyword evidence="7" id="KW-0560">Oxidoreductase</keyword>
<keyword evidence="8" id="KW-0186">Copper</keyword>
<keyword evidence="4" id="KW-0479">Metal-binding</keyword>
<evidence type="ECO:0000256" key="11">
    <source>
        <dbReference type="ARBA" id="ARBA00023277"/>
    </source>
</evidence>
<evidence type="ECO:0000256" key="12">
    <source>
        <dbReference type="ARBA" id="ARBA00023326"/>
    </source>
</evidence>
<gene>
    <name evidence="18" type="ORF">CMEL01_00419</name>
</gene>
<evidence type="ECO:0000256" key="16">
    <source>
        <dbReference type="SAM" id="MobiDB-lite"/>
    </source>
</evidence>
<comment type="subcellular location">
    <subcellularLocation>
        <location evidence="2">Secreted</location>
    </subcellularLocation>
</comment>
<evidence type="ECO:0000256" key="3">
    <source>
        <dbReference type="ARBA" id="ARBA00022525"/>
    </source>
</evidence>
<dbReference type="Gene3D" id="2.70.50.70">
    <property type="match status" value="1"/>
</dbReference>
<evidence type="ECO:0000256" key="6">
    <source>
        <dbReference type="ARBA" id="ARBA00023001"/>
    </source>
</evidence>
<keyword evidence="12" id="KW-0624">Polysaccharide degradation</keyword>
<evidence type="ECO:0000256" key="2">
    <source>
        <dbReference type="ARBA" id="ARBA00004613"/>
    </source>
</evidence>
<sequence>MPSFKNSAVLSAIAGAASVMAHGHVNYFTDGSEQFAGYDVTSLPYMSSPPDVYGWKNTATDNGFVDPSSYAAADIICHKNSENAKLTAKVAAGDKLQIFWNTWPESHKGPVIDYLASCGTDCSTVDKTSLEFFKIAEAGLVDASANKWASDELIAANNSWAVTIPTSLKPGNYVLRHEIIALHSAGQENGAQNYPQCLNIEVTGSGSDLPAGTKGEALYKATDAGILISIYNSLTSYSIPGPALPSVFGGSGSGSGSGSASSAAPAATTTAAATSAAAASSTAPAVTSAAAATTTAAAEAVATSAPASSSVSAQQPAATGKPSCAEKRKRSLARRMARQHARDVVRRV</sequence>
<comment type="caution">
    <text evidence="18">The sequence shown here is derived from an EMBL/GenBank/DDBJ whole genome shotgun (WGS) entry which is preliminary data.</text>
</comment>
<dbReference type="GO" id="GO:0004497">
    <property type="term" value="F:monooxygenase activity"/>
    <property type="evidence" value="ECO:0007669"/>
    <property type="project" value="UniProtKB-KW"/>
</dbReference>
<evidence type="ECO:0000256" key="15">
    <source>
        <dbReference type="ARBA" id="ARBA00047174"/>
    </source>
</evidence>
<evidence type="ECO:0000256" key="9">
    <source>
        <dbReference type="ARBA" id="ARBA00023033"/>
    </source>
</evidence>
<dbReference type="Pfam" id="PF03443">
    <property type="entry name" value="AA9"/>
    <property type="match status" value="1"/>
</dbReference>
<feature type="region of interest" description="Disordered" evidence="16">
    <location>
        <begin position="303"/>
        <end position="348"/>
    </location>
</feature>
<keyword evidence="3" id="KW-0964">Secreted</keyword>
<keyword evidence="5" id="KW-0732">Signal</keyword>
<evidence type="ECO:0000256" key="8">
    <source>
        <dbReference type="ARBA" id="ARBA00023008"/>
    </source>
</evidence>
<proteinExistence type="inferred from homology"/>
<feature type="compositionally biased region" description="Low complexity" evidence="16">
    <location>
        <begin position="303"/>
        <end position="319"/>
    </location>
</feature>
<evidence type="ECO:0000256" key="5">
    <source>
        <dbReference type="ARBA" id="ARBA00022729"/>
    </source>
</evidence>
<evidence type="ECO:0000256" key="4">
    <source>
        <dbReference type="ARBA" id="ARBA00022723"/>
    </source>
</evidence>
<keyword evidence="10" id="KW-1015">Disulfide bond</keyword>